<accession>A0A1I5B865</accession>
<name>A0A1I5B865_9MICO</name>
<evidence type="ECO:0000259" key="3">
    <source>
        <dbReference type="Pfam" id="PF13439"/>
    </source>
</evidence>
<evidence type="ECO:0000256" key="1">
    <source>
        <dbReference type="ARBA" id="ARBA00022676"/>
    </source>
</evidence>
<dbReference type="InterPro" id="IPR028098">
    <property type="entry name" value="Glyco_trans_4-like_N"/>
</dbReference>
<proteinExistence type="predicted"/>
<dbReference type="RefSeq" id="WP_090710671.1">
    <property type="nucleotide sequence ID" value="NZ_FOVM01000004.1"/>
</dbReference>
<keyword evidence="5" id="KW-1185">Reference proteome</keyword>
<organism evidence="4 5">
    <name type="scientific">Mycetocola miduiensis</name>
    <dbReference type="NCBI Taxonomy" id="995034"/>
    <lineage>
        <taxon>Bacteria</taxon>
        <taxon>Bacillati</taxon>
        <taxon>Actinomycetota</taxon>
        <taxon>Actinomycetes</taxon>
        <taxon>Micrococcales</taxon>
        <taxon>Microbacteriaceae</taxon>
        <taxon>Mycetocola</taxon>
    </lineage>
</organism>
<protein>
    <submittedName>
        <fullName evidence="4">Glycosyltransferase involved in cell wall bisynthesis</fullName>
    </submittedName>
</protein>
<dbReference type="STRING" id="995034.SAMN05216219_1798"/>
<keyword evidence="1" id="KW-0328">Glycosyltransferase</keyword>
<dbReference type="PANTHER" id="PTHR12526">
    <property type="entry name" value="GLYCOSYLTRANSFERASE"/>
    <property type="match status" value="1"/>
</dbReference>
<dbReference type="AlphaFoldDB" id="A0A1I5B865"/>
<gene>
    <name evidence="4" type="ORF">SAMN05216219_1798</name>
</gene>
<evidence type="ECO:0000256" key="2">
    <source>
        <dbReference type="ARBA" id="ARBA00022679"/>
    </source>
</evidence>
<dbReference type="SUPFAM" id="SSF53756">
    <property type="entry name" value="UDP-Glycosyltransferase/glycogen phosphorylase"/>
    <property type="match status" value="2"/>
</dbReference>
<evidence type="ECO:0000313" key="5">
    <source>
        <dbReference type="Proteomes" id="UP000198867"/>
    </source>
</evidence>
<evidence type="ECO:0000313" key="4">
    <source>
        <dbReference type="EMBL" id="SFN70903.1"/>
    </source>
</evidence>
<dbReference type="GO" id="GO:0016757">
    <property type="term" value="F:glycosyltransferase activity"/>
    <property type="evidence" value="ECO:0007669"/>
    <property type="project" value="UniProtKB-KW"/>
</dbReference>
<dbReference type="Proteomes" id="UP000198867">
    <property type="component" value="Unassembled WGS sequence"/>
</dbReference>
<dbReference type="EMBL" id="FOVM01000004">
    <property type="protein sequence ID" value="SFN70903.1"/>
    <property type="molecule type" value="Genomic_DNA"/>
</dbReference>
<reference evidence="5" key="1">
    <citation type="submission" date="2016-10" db="EMBL/GenBank/DDBJ databases">
        <authorList>
            <person name="Varghese N."/>
            <person name="Submissions S."/>
        </authorList>
    </citation>
    <scope>NUCLEOTIDE SEQUENCE [LARGE SCALE GENOMIC DNA]</scope>
    <source>
        <strain evidence="5">CGMCC 1.11101</strain>
    </source>
</reference>
<dbReference type="OrthoDB" id="3861448at2"/>
<keyword evidence="2 4" id="KW-0808">Transferase</keyword>
<dbReference type="PANTHER" id="PTHR12526:SF510">
    <property type="entry name" value="D-INOSITOL 3-PHOSPHATE GLYCOSYLTRANSFERASE"/>
    <property type="match status" value="1"/>
</dbReference>
<dbReference type="Gene3D" id="3.40.50.2000">
    <property type="entry name" value="Glycogen Phosphorylase B"/>
    <property type="match status" value="3"/>
</dbReference>
<dbReference type="Pfam" id="PF13439">
    <property type="entry name" value="Glyco_transf_4"/>
    <property type="match status" value="1"/>
</dbReference>
<feature type="domain" description="Glycosyltransferase subfamily 4-like N-terminal" evidence="3">
    <location>
        <begin position="12"/>
        <end position="110"/>
    </location>
</feature>
<dbReference type="Pfam" id="PF13692">
    <property type="entry name" value="Glyco_trans_1_4"/>
    <property type="match status" value="2"/>
</dbReference>
<sequence>MRILVYPHDLNMGGSQTNAIELAAAVKSLGHECIIFGRPGTLLARIEELGLEFIESPPVRRRPSIRVARTMRDLVIERGIDVIHGYEWPPGLEALMATSRLPQVAAVCTVMSMAVAPFLPRTLPLVVGTPQISASEQVAGRQRLHVIEPPVDLVHNQAPSPAELASFRSRWNLDERPLVVCVSRLANELKSEGILTAIDVAGDFADVQPFQLLIVGDGAARGAIQAAADEVNRRTRANTVIVTGELADPRAAYAAADVTLGMGSSALRSLAFGKPLVVQGEKGFFATLGPQTVDTFRWQGWYGVGQSSREGRSRLAAELEPLLADPAMRRELGAFGRNVVEAYSLDSAARRQVAVYRDALAGVAGVGRDVPEVVRSGASFSRYYLGRRISRVLGRQLSEDFNANPVAATTAVSAASADVFRSAAPGCPGPLVYFSGADWDAMAGSDRLLVGALARSHPVIWIDSPRSIRRSRDQLQPVIIAKPHPNITRLSVLGPPGLSRPVIRAVAHWWALAVLRWYLSREQLQPSAVIVSSPAPVLPALRKVPGRKVYFATDDFVEAASIWGVRPHYLRRSREANLGAADLVLAVTPALARHLQRGPVEPFWFPNGTDVDHYRGIDDADRAKDIRLVSPIAGVVGQFNERTDFEALRAVQSAGISLLLVGPDRFRSKQARTRFLSLAALPGVQWVGKVPRDALPGYLRSIDVGLTPYADTAFNRRSYPLKTVEYLAAGVPVVSTDVAPLDGFDPRFVSGASTPEGFVEAISEMLDRAPARSEIQQSIEGNGWDARASRLLEWLGETRTTV</sequence>